<dbReference type="Gene3D" id="3.40.50.2000">
    <property type="entry name" value="Glycogen Phosphorylase B"/>
    <property type="match status" value="2"/>
</dbReference>
<dbReference type="InterPro" id="IPR001296">
    <property type="entry name" value="Glyco_trans_1"/>
</dbReference>
<gene>
    <name evidence="2" type="ORF">P9H32_01705</name>
</gene>
<dbReference type="CDD" id="cd03801">
    <property type="entry name" value="GT4_PimA-like"/>
    <property type="match status" value="1"/>
</dbReference>
<dbReference type="Proteomes" id="UP001290861">
    <property type="component" value="Unassembled WGS sequence"/>
</dbReference>
<dbReference type="EC" id="2.4.-.-" evidence="2"/>
<protein>
    <submittedName>
        <fullName evidence="2">Glycosyltransferase family 4 protein</fullName>
        <ecNumber evidence="2">2.4.-.-</ecNumber>
    </submittedName>
</protein>
<evidence type="ECO:0000259" key="1">
    <source>
        <dbReference type="Pfam" id="PF00534"/>
    </source>
</evidence>
<dbReference type="PANTHER" id="PTHR45947:SF3">
    <property type="entry name" value="SULFOQUINOVOSYL TRANSFERASE SQD2"/>
    <property type="match status" value="1"/>
</dbReference>
<feature type="domain" description="Glycosyl transferase family 1" evidence="1">
    <location>
        <begin position="194"/>
        <end position="353"/>
    </location>
</feature>
<keyword evidence="2" id="KW-0808">Transferase</keyword>
<accession>A0ABU5MT87</accession>
<reference evidence="2 3" key="1">
    <citation type="journal article" date="2024" name="Appl. Environ. Microbiol.">
        <title>Pontiella agarivorans sp. nov., a novel marine anaerobic bacterium capable of degrading macroalgal polysaccharides and fixing nitrogen.</title>
        <authorList>
            <person name="Liu N."/>
            <person name="Kivenson V."/>
            <person name="Peng X."/>
            <person name="Cui Z."/>
            <person name="Lankiewicz T.S."/>
            <person name="Gosselin K.M."/>
            <person name="English C.J."/>
            <person name="Blair E.M."/>
            <person name="O'Malley M.A."/>
            <person name="Valentine D.L."/>
        </authorList>
    </citation>
    <scope>NUCLEOTIDE SEQUENCE [LARGE SCALE GENOMIC DNA]</scope>
    <source>
        <strain evidence="2 3">NLcol2</strain>
    </source>
</reference>
<dbReference type="GO" id="GO:0016757">
    <property type="term" value="F:glycosyltransferase activity"/>
    <property type="evidence" value="ECO:0007669"/>
    <property type="project" value="UniProtKB-KW"/>
</dbReference>
<evidence type="ECO:0000313" key="2">
    <source>
        <dbReference type="EMBL" id="MDZ8117328.1"/>
    </source>
</evidence>
<comment type="caution">
    <text evidence="2">The sequence shown here is derived from an EMBL/GenBank/DDBJ whole genome shotgun (WGS) entry which is preliminary data.</text>
</comment>
<keyword evidence="2" id="KW-0328">Glycosyltransferase</keyword>
<proteinExistence type="predicted"/>
<organism evidence="2 3">
    <name type="scientific">Pontiella agarivorans</name>
    <dbReference type="NCBI Taxonomy" id="3038953"/>
    <lineage>
        <taxon>Bacteria</taxon>
        <taxon>Pseudomonadati</taxon>
        <taxon>Kiritimatiellota</taxon>
        <taxon>Kiritimatiellia</taxon>
        <taxon>Kiritimatiellales</taxon>
        <taxon>Pontiellaceae</taxon>
        <taxon>Pontiella</taxon>
    </lineage>
</organism>
<sequence>MKKILYFENTGNGTGSSKSLKAILSLLDRQVYEVVLWFGDKGNRELWSGENVHESRVGWIGNYDFFPASFSCIWLKHFIGFLIKSVRDSISVPLKLKEFSPDIIHINSGSCLILGIIGKWMGIPVVWHIRELICPNWLGRIQDFIYARTASVIITISDAVMERLPYSCEHGNVVRLYNAIGRLEVPDEERVSSFRNRWNIPKGHLIVLLLGHVSKVKGYEFMADVADALRQENIYFILAGRDDSRSSDRIFSIKERWQLHVEEGRACFCGQVDPALAINVADLIICPNLVPEPLGRTVVEAYRFDTPVMAMNMPAFTETIRHGESGWLLNEDPQVWADQLRTVSANRDVLKAYRSGIRAMNEIFDDEKYMKTLDEIYSGLVGGSESDDC</sequence>
<evidence type="ECO:0000313" key="3">
    <source>
        <dbReference type="Proteomes" id="UP001290861"/>
    </source>
</evidence>
<dbReference type="Pfam" id="PF00534">
    <property type="entry name" value="Glycos_transf_1"/>
    <property type="match status" value="1"/>
</dbReference>
<dbReference type="InterPro" id="IPR050194">
    <property type="entry name" value="Glycosyltransferase_grp1"/>
</dbReference>
<dbReference type="EMBL" id="JARVCO010000002">
    <property type="protein sequence ID" value="MDZ8117328.1"/>
    <property type="molecule type" value="Genomic_DNA"/>
</dbReference>
<dbReference type="SUPFAM" id="SSF53756">
    <property type="entry name" value="UDP-Glycosyltransferase/glycogen phosphorylase"/>
    <property type="match status" value="1"/>
</dbReference>
<keyword evidence="3" id="KW-1185">Reference proteome</keyword>
<dbReference type="PANTHER" id="PTHR45947">
    <property type="entry name" value="SULFOQUINOVOSYL TRANSFERASE SQD2"/>
    <property type="match status" value="1"/>
</dbReference>
<dbReference type="RefSeq" id="WP_322607129.1">
    <property type="nucleotide sequence ID" value="NZ_JARVCO010000002.1"/>
</dbReference>
<name>A0ABU5MT87_9BACT</name>